<accession>A0ABQ4WM20</accession>
<reference evidence="1" key="2">
    <citation type="submission" date="2022-01" db="EMBL/GenBank/DDBJ databases">
        <authorList>
            <person name="Yamashiro T."/>
            <person name="Shiraishi A."/>
            <person name="Satake H."/>
            <person name="Nakayama K."/>
        </authorList>
    </citation>
    <scope>NUCLEOTIDE SEQUENCE</scope>
</reference>
<evidence type="ECO:0000313" key="1">
    <source>
        <dbReference type="EMBL" id="GJS53920.1"/>
    </source>
</evidence>
<protein>
    <submittedName>
        <fullName evidence="1">Uncharacterized protein</fullName>
    </submittedName>
</protein>
<evidence type="ECO:0000313" key="2">
    <source>
        <dbReference type="Proteomes" id="UP001151760"/>
    </source>
</evidence>
<gene>
    <name evidence="1" type="ORF">Tco_0627282</name>
</gene>
<sequence>MQDAEVLRLKGRNANLDARIQQGLKAGVEHGKAKRELGALLAYEPRVKARYEEAMGELESKVAQGDEDPTLEFWRLQPVIEQVNVPIYYERGGSRIPITVCHEILLDDALEASHARSQRYKRDASSSLVVAEPIVAFGPHTVSLSPTVEVQGDAYSLVMIVTLLNSIVVFHYPIFDVSIVKDVVINDELQNQISMEETVHDDTFDTTLLDRL</sequence>
<comment type="caution">
    <text evidence="1">The sequence shown here is derived from an EMBL/GenBank/DDBJ whole genome shotgun (WGS) entry which is preliminary data.</text>
</comment>
<proteinExistence type="predicted"/>
<reference evidence="1" key="1">
    <citation type="journal article" date="2022" name="Int. J. Mol. Sci.">
        <title>Draft Genome of Tanacetum Coccineum: Genomic Comparison of Closely Related Tanacetum-Family Plants.</title>
        <authorList>
            <person name="Yamashiro T."/>
            <person name="Shiraishi A."/>
            <person name="Nakayama K."/>
            <person name="Satake H."/>
        </authorList>
    </citation>
    <scope>NUCLEOTIDE SEQUENCE</scope>
</reference>
<dbReference type="EMBL" id="BQNB010008759">
    <property type="protein sequence ID" value="GJS53920.1"/>
    <property type="molecule type" value="Genomic_DNA"/>
</dbReference>
<dbReference type="Proteomes" id="UP001151760">
    <property type="component" value="Unassembled WGS sequence"/>
</dbReference>
<keyword evidence="2" id="KW-1185">Reference proteome</keyword>
<name>A0ABQ4WM20_9ASTR</name>
<organism evidence="1 2">
    <name type="scientific">Tanacetum coccineum</name>
    <dbReference type="NCBI Taxonomy" id="301880"/>
    <lineage>
        <taxon>Eukaryota</taxon>
        <taxon>Viridiplantae</taxon>
        <taxon>Streptophyta</taxon>
        <taxon>Embryophyta</taxon>
        <taxon>Tracheophyta</taxon>
        <taxon>Spermatophyta</taxon>
        <taxon>Magnoliopsida</taxon>
        <taxon>eudicotyledons</taxon>
        <taxon>Gunneridae</taxon>
        <taxon>Pentapetalae</taxon>
        <taxon>asterids</taxon>
        <taxon>campanulids</taxon>
        <taxon>Asterales</taxon>
        <taxon>Asteraceae</taxon>
        <taxon>Asteroideae</taxon>
        <taxon>Anthemideae</taxon>
        <taxon>Anthemidinae</taxon>
        <taxon>Tanacetum</taxon>
    </lineage>
</organism>